<evidence type="ECO:0000256" key="2">
    <source>
        <dbReference type="ARBA" id="ARBA00004752"/>
    </source>
</evidence>
<feature type="domain" description="Mur ligase C-terminal" evidence="14">
    <location>
        <begin position="288"/>
        <end position="386"/>
    </location>
</feature>
<dbReference type="GO" id="GO:0071555">
    <property type="term" value="P:cell wall organization"/>
    <property type="evidence" value="ECO:0007669"/>
    <property type="project" value="UniProtKB-KW"/>
</dbReference>
<evidence type="ECO:0000256" key="11">
    <source>
        <dbReference type="ARBA" id="ARBA00023316"/>
    </source>
</evidence>
<comment type="function">
    <text evidence="13">Cell wall formation. Catalyzes the addition of glutamate to the nucleotide precursor UDP-N-acetylmuramoyl-L-alanine (UMA).</text>
</comment>
<dbReference type="InterPro" id="IPR036615">
    <property type="entry name" value="Mur_ligase_C_dom_sf"/>
</dbReference>
<evidence type="ECO:0000256" key="10">
    <source>
        <dbReference type="ARBA" id="ARBA00023306"/>
    </source>
</evidence>
<name>A0A933NYG9_9HYPH</name>
<dbReference type="PANTHER" id="PTHR43692:SF1">
    <property type="entry name" value="UDP-N-ACETYLMURAMOYLALANINE--D-GLUTAMATE LIGASE"/>
    <property type="match status" value="1"/>
</dbReference>
<dbReference type="Pfam" id="PF08245">
    <property type="entry name" value="Mur_ligase_M"/>
    <property type="match status" value="1"/>
</dbReference>
<keyword evidence="5 12" id="KW-0132">Cell division</keyword>
<feature type="domain" description="Mur ligase central" evidence="15">
    <location>
        <begin position="109"/>
        <end position="200"/>
    </location>
</feature>
<dbReference type="AlphaFoldDB" id="A0A933NYG9"/>
<dbReference type="InterPro" id="IPR013221">
    <property type="entry name" value="Mur_ligase_cen"/>
</dbReference>
<dbReference type="InterPro" id="IPR005762">
    <property type="entry name" value="MurD"/>
</dbReference>
<comment type="caution">
    <text evidence="16">The sequence shown here is derived from an EMBL/GenBank/DDBJ whole genome shotgun (WGS) entry which is preliminary data.</text>
</comment>
<evidence type="ECO:0000256" key="1">
    <source>
        <dbReference type="ARBA" id="ARBA00004496"/>
    </source>
</evidence>
<dbReference type="PROSITE" id="PS01011">
    <property type="entry name" value="FOLYLPOLYGLU_SYNT_1"/>
    <property type="match status" value="1"/>
</dbReference>
<gene>
    <name evidence="16" type="primary">murD</name>
    <name evidence="12" type="synonym">murD2</name>
    <name evidence="16" type="ORF">HY834_09775</name>
</gene>
<dbReference type="GO" id="GO:0009252">
    <property type="term" value="P:peptidoglycan biosynthetic process"/>
    <property type="evidence" value="ECO:0007669"/>
    <property type="project" value="UniProtKB-UniRule"/>
</dbReference>
<evidence type="ECO:0000256" key="13">
    <source>
        <dbReference type="RuleBase" id="RU003664"/>
    </source>
</evidence>
<evidence type="ECO:0000256" key="12">
    <source>
        <dbReference type="HAMAP-Rule" id="MF_02208"/>
    </source>
</evidence>
<dbReference type="GO" id="GO:0005524">
    <property type="term" value="F:ATP binding"/>
    <property type="evidence" value="ECO:0007669"/>
    <property type="project" value="UniProtKB-UniRule"/>
</dbReference>
<comment type="pathway">
    <text evidence="2 12 13">Cell wall biogenesis; peptidoglycan biosynthesis.</text>
</comment>
<protein>
    <recommendedName>
        <fullName evidence="12">UDP-N-acetylmuramoyl-L-alanine--L-glutamate ligase</fullName>
        <ecNumber evidence="12">6.3.2.53</ecNumber>
    </recommendedName>
    <alternativeName>
        <fullName evidence="12">UDP-N-acetylmuramoyl-L-alanyl-L-glutamate synthetase</fullName>
        <shortName evidence="12">UDP-MurNAc-L-Ala-L-Glu synthetase</shortName>
    </alternativeName>
</protein>
<sequence length="441" mass="47316">MRFDQPVLLYGAGREARSTRAFLKARAPDQKIFVTADSGAVDIEDAEFLPPTELQAAIAARRFGTIVKSPGVSRYRPIFLVAREAGIAVTSNLNLWGEYFREDRTVIAVTGTKGKSTTATLLHLMLTQSGLDAGLAGNVGLAPLEIADRNRIVVFELSSYQTADMAFSPDIAAVTNLTPEHTDWHRATERYFSDKLNLIDRDTPFPVGLGAGARDNALVLAALRDMRRMLPPLAPFIEDRLASAVARSRLKGAHNLDNAKLAAQVALAAGAGLEGIIRGIGAFVPLPHRLEEHTIGGLTVVNDSISTTPEATKAALAAYQGKRIALIAGGHERQQDYTELASLLAPRGVTVLVTLPVTGDRLATATYAAAPQIEVIEAGTLESGLIALAARRDKFDTVILSPGAPSYGQLERPDVVFKDFEERGRAFIRIATELFGGEDSP</sequence>
<dbReference type="InterPro" id="IPR004101">
    <property type="entry name" value="Mur_ligase_C"/>
</dbReference>
<dbReference type="Gene3D" id="3.40.1190.10">
    <property type="entry name" value="Mur-like, catalytic domain"/>
    <property type="match status" value="1"/>
</dbReference>
<keyword evidence="10 12" id="KW-0131">Cell cycle</keyword>
<keyword evidence="7 12" id="KW-0067">ATP-binding</keyword>
<dbReference type="NCBIfam" id="TIGR01087">
    <property type="entry name" value="murD"/>
    <property type="match status" value="1"/>
</dbReference>
<dbReference type="PANTHER" id="PTHR43692">
    <property type="entry name" value="UDP-N-ACETYLMURAMOYLALANINE--D-GLUTAMATE LIGASE"/>
    <property type="match status" value="1"/>
</dbReference>
<evidence type="ECO:0000256" key="7">
    <source>
        <dbReference type="ARBA" id="ARBA00022840"/>
    </source>
</evidence>
<dbReference type="Proteomes" id="UP000782610">
    <property type="component" value="Unassembled WGS sequence"/>
</dbReference>
<dbReference type="GO" id="GO:0051301">
    <property type="term" value="P:cell division"/>
    <property type="evidence" value="ECO:0007669"/>
    <property type="project" value="UniProtKB-KW"/>
</dbReference>
<evidence type="ECO:0000256" key="5">
    <source>
        <dbReference type="ARBA" id="ARBA00022618"/>
    </source>
</evidence>
<dbReference type="SUPFAM" id="SSF53244">
    <property type="entry name" value="MurD-like peptide ligases, peptide-binding domain"/>
    <property type="match status" value="1"/>
</dbReference>
<dbReference type="SUPFAM" id="SSF53623">
    <property type="entry name" value="MurD-like peptide ligases, catalytic domain"/>
    <property type="match status" value="1"/>
</dbReference>
<comment type="function">
    <text evidence="12">Cell wall formation. Catalyzes the addition of L-glutamate to the nucleotide precursor UDP-N-acetylmuramoyl-L-alanine.</text>
</comment>
<reference evidence="16" key="1">
    <citation type="submission" date="2020-07" db="EMBL/GenBank/DDBJ databases">
        <title>Huge and variable diversity of episymbiotic CPR bacteria and DPANN archaea in groundwater ecosystems.</title>
        <authorList>
            <person name="He C.Y."/>
            <person name="Keren R."/>
            <person name="Whittaker M."/>
            <person name="Farag I.F."/>
            <person name="Doudna J."/>
            <person name="Cate J.H.D."/>
            <person name="Banfield J.F."/>
        </authorList>
    </citation>
    <scope>NUCLEOTIDE SEQUENCE</scope>
    <source>
        <strain evidence="16">NC_groundwater_1586_Pr3_B-0.1um_66_15</strain>
    </source>
</reference>
<evidence type="ECO:0000256" key="4">
    <source>
        <dbReference type="ARBA" id="ARBA00022598"/>
    </source>
</evidence>
<dbReference type="GO" id="GO:0008764">
    <property type="term" value="F:UDP-N-acetylmuramoylalanine-D-glutamate ligase activity"/>
    <property type="evidence" value="ECO:0007669"/>
    <property type="project" value="UniProtKB-EC"/>
</dbReference>
<dbReference type="InterPro" id="IPR043687">
    <property type="entry name" value="MurD2"/>
</dbReference>
<evidence type="ECO:0000259" key="15">
    <source>
        <dbReference type="Pfam" id="PF08245"/>
    </source>
</evidence>
<evidence type="ECO:0000313" key="16">
    <source>
        <dbReference type="EMBL" id="MBI4922026.1"/>
    </source>
</evidence>
<proteinExistence type="inferred from homology"/>
<keyword evidence="9 12" id="KW-0573">Peptidoglycan synthesis</keyword>
<keyword evidence="8 12" id="KW-0133">Cell shape</keyword>
<dbReference type="Pfam" id="PF02875">
    <property type="entry name" value="Mur_ligase_C"/>
    <property type="match status" value="1"/>
</dbReference>
<dbReference type="GO" id="GO:0005737">
    <property type="term" value="C:cytoplasm"/>
    <property type="evidence" value="ECO:0007669"/>
    <property type="project" value="UniProtKB-SubCell"/>
</dbReference>
<dbReference type="InterPro" id="IPR036565">
    <property type="entry name" value="Mur-like_cat_sf"/>
</dbReference>
<keyword evidence="3 12" id="KW-0963">Cytoplasm</keyword>
<comment type="catalytic activity">
    <reaction evidence="12">
        <text>UDP-N-acetyl-alpha-D-muramoyl-L-alanine + L-glutamate + ATP = UDP-N-acetyl-alpha-D-muramoyl-L-alanyl-L-glutamate + ADP + phosphate + H(+)</text>
        <dbReference type="Rhea" id="RHEA:58816"/>
        <dbReference type="ChEBI" id="CHEBI:15378"/>
        <dbReference type="ChEBI" id="CHEBI:29985"/>
        <dbReference type="ChEBI" id="CHEBI:30616"/>
        <dbReference type="ChEBI" id="CHEBI:43474"/>
        <dbReference type="ChEBI" id="CHEBI:83898"/>
        <dbReference type="ChEBI" id="CHEBI:142725"/>
        <dbReference type="ChEBI" id="CHEBI:456216"/>
        <dbReference type="EC" id="6.3.2.53"/>
    </reaction>
</comment>
<evidence type="ECO:0000256" key="9">
    <source>
        <dbReference type="ARBA" id="ARBA00022984"/>
    </source>
</evidence>
<dbReference type="GO" id="GO:0008360">
    <property type="term" value="P:regulation of cell shape"/>
    <property type="evidence" value="ECO:0007669"/>
    <property type="project" value="UniProtKB-KW"/>
</dbReference>
<evidence type="ECO:0000256" key="6">
    <source>
        <dbReference type="ARBA" id="ARBA00022741"/>
    </source>
</evidence>
<dbReference type="InterPro" id="IPR018109">
    <property type="entry name" value="Folylpolyglutamate_synth_CS"/>
</dbReference>
<dbReference type="EMBL" id="JACRAF010000027">
    <property type="protein sequence ID" value="MBI4922026.1"/>
    <property type="molecule type" value="Genomic_DNA"/>
</dbReference>
<evidence type="ECO:0000313" key="17">
    <source>
        <dbReference type="Proteomes" id="UP000782610"/>
    </source>
</evidence>
<organism evidence="16 17">
    <name type="scientific">Devosia nanyangense</name>
    <dbReference type="NCBI Taxonomy" id="1228055"/>
    <lineage>
        <taxon>Bacteria</taxon>
        <taxon>Pseudomonadati</taxon>
        <taxon>Pseudomonadota</taxon>
        <taxon>Alphaproteobacteria</taxon>
        <taxon>Hyphomicrobiales</taxon>
        <taxon>Devosiaceae</taxon>
        <taxon>Devosia</taxon>
    </lineage>
</organism>
<feature type="binding site" evidence="12">
    <location>
        <begin position="111"/>
        <end position="117"/>
    </location>
    <ligand>
        <name>ATP</name>
        <dbReference type="ChEBI" id="CHEBI:30616"/>
    </ligand>
</feature>
<dbReference type="EC" id="6.3.2.53" evidence="12"/>
<keyword evidence="11 12" id="KW-0961">Cell wall biogenesis/degradation</keyword>
<evidence type="ECO:0000256" key="3">
    <source>
        <dbReference type="ARBA" id="ARBA00022490"/>
    </source>
</evidence>
<evidence type="ECO:0000256" key="8">
    <source>
        <dbReference type="ARBA" id="ARBA00022960"/>
    </source>
</evidence>
<comment type="catalytic activity">
    <reaction evidence="13">
        <text>UDP-N-acetyl-alpha-D-muramoyl-L-alanine + D-glutamate + ATP = UDP-N-acetyl-alpha-D-muramoyl-L-alanyl-D-glutamate + ADP + phosphate + H(+)</text>
        <dbReference type="Rhea" id="RHEA:16429"/>
        <dbReference type="ChEBI" id="CHEBI:15378"/>
        <dbReference type="ChEBI" id="CHEBI:29986"/>
        <dbReference type="ChEBI" id="CHEBI:30616"/>
        <dbReference type="ChEBI" id="CHEBI:43474"/>
        <dbReference type="ChEBI" id="CHEBI:83898"/>
        <dbReference type="ChEBI" id="CHEBI:83900"/>
        <dbReference type="ChEBI" id="CHEBI:456216"/>
        <dbReference type="EC" id="6.3.2.9"/>
    </reaction>
</comment>
<keyword evidence="4 12" id="KW-0436">Ligase</keyword>
<evidence type="ECO:0000259" key="14">
    <source>
        <dbReference type="Pfam" id="PF02875"/>
    </source>
</evidence>
<accession>A0A933NYG9</accession>
<comment type="subcellular location">
    <subcellularLocation>
        <location evidence="1 12 13">Cytoplasm</location>
    </subcellularLocation>
</comment>
<comment type="similarity">
    <text evidence="12">Belongs to the MurCDEF family. MurD2 subfamily.</text>
</comment>
<keyword evidence="6 12" id="KW-0547">Nucleotide-binding</keyword>
<dbReference type="GO" id="GO:0004326">
    <property type="term" value="F:tetrahydrofolylpolyglutamate synthase activity"/>
    <property type="evidence" value="ECO:0007669"/>
    <property type="project" value="InterPro"/>
</dbReference>
<dbReference type="HAMAP" id="MF_02208">
    <property type="entry name" value="MurD2_subfam"/>
    <property type="match status" value="1"/>
</dbReference>
<dbReference type="Gene3D" id="3.90.190.20">
    <property type="entry name" value="Mur ligase, C-terminal domain"/>
    <property type="match status" value="1"/>
</dbReference>